<dbReference type="PANTHER" id="PTHR35459">
    <property type="entry name" value="T1N6.14 PROTEIN"/>
    <property type="match status" value="1"/>
</dbReference>
<dbReference type="GeneID" id="111291162"/>
<dbReference type="RefSeq" id="XP_022738515.1">
    <property type="nucleotide sequence ID" value="XM_022882780.1"/>
</dbReference>
<organism evidence="2 3">
    <name type="scientific">Durio zibethinus</name>
    <name type="common">Durian</name>
    <dbReference type="NCBI Taxonomy" id="66656"/>
    <lineage>
        <taxon>Eukaryota</taxon>
        <taxon>Viridiplantae</taxon>
        <taxon>Streptophyta</taxon>
        <taxon>Embryophyta</taxon>
        <taxon>Tracheophyta</taxon>
        <taxon>Spermatophyta</taxon>
        <taxon>Magnoliopsida</taxon>
        <taxon>eudicotyledons</taxon>
        <taxon>Gunneridae</taxon>
        <taxon>Pentapetalae</taxon>
        <taxon>rosids</taxon>
        <taxon>malvids</taxon>
        <taxon>Malvales</taxon>
        <taxon>Malvaceae</taxon>
        <taxon>Helicteroideae</taxon>
        <taxon>Durio</taxon>
    </lineage>
</organism>
<protein>
    <submittedName>
        <fullName evidence="3">Uncharacterized protein LOC111291162</fullName>
    </submittedName>
</protein>
<gene>
    <name evidence="3" type="primary">LOC111291162</name>
</gene>
<evidence type="ECO:0000313" key="2">
    <source>
        <dbReference type="Proteomes" id="UP000515121"/>
    </source>
</evidence>
<dbReference type="KEGG" id="dzi:111291162"/>
<evidence type="ECO:0000256" key="1">
    <source>
        <dbReference type="SAM" id="MobiDB-lite"/>
    </source>
</evidence>
<dbReference type="PANTHER" id="PTHR35459:SF4">
    <property type="match status" value="1"/>
</dbReference>
<reference evidence="3" key="1">
    <citation type="submission" date="2025-08" db="UniProtKB">
        <authorList>
            <consortium name="RefSeq"/>
        </authorList>
    </citation>
    <scope>IDENTIFICATION</scope>
    <source>
        <tissue evidence="3">Fruit stalk</tissue>
    </source>
</reference>
<evidence type="ECO:0000313" key="3">
    <source>
        <dbReference type="RefSeq" id="XP_022738515.1"/>
    </source>
</evidence>
<feature type="region of interest" description="Disordered" evidence="1">
    <location>
        <begin position="1"/>
        <end position="29"/>
    </location>
</feature>
<name>A0A6P5YDV7_DURZI</name>
<dbReference type="AlphaFoldDB" id="A0A6P5YDV7"/>
<dbReference type="OrthoDB" id="672903at2759"/>
<proteinExistence type="predicted"/>
<dbReference type="Proteomes" id="UP000515121">
    <property type="component" value="Unplaced"/>
</dbReference>
<accession>A0A6P5YDV7</accession>
<sequence length="192" mass="22070">MEDARNNPPSETHVKETSNNKRKLSVSHNEDLQNSYYKIRVLVRQLRPHFIQVLQTPDFRNCNAAHEIKKNLKLVLDLYKQMIAETDPPVNVVTEPQTLSGENVFEEQDPDKVQEGKEAELLKTEDCAEKSTDIKHPMPCSSSEWKLNDDQFRGSYIVGGSVFGWNFITYGGSKPVYYGLTKESYLNRQMKS</sequence>
<keyword evidence="2" id="KW-1185">Reference proteome</keyword>